<dbReference type="FunFam" id="3.40.50.1580:FF:000012">
    <property type="entry name" value="Probable 6-oxopurine nucleoside phosphorylase"/>
    <property type="match status" value="1"/>
</dbReference>
<dbReference type="GO" id="GO:0005829">
    <property type="term" value="C:cytosol"/>
    <property type="evidence" value="ECO:0007669"/>
    <property type="project" value="TreeGrafter"/>
</dbReference>
<feature type="binding site" evidence="5">
    <location>
        <position position="184"/>
    </location>
    <ligand>
        <name>phosphate</name>
        <dbReference type="ChEBI" id="CHEBI:43474"/>
    </ligand>
</feature>
<reference evidence="7" key="2">
    <citation type="submission" date="2021-05" db="EMBL/GenBank/DDBJ databases">
        <title>Protein family content uncovers lineage relationships and bacterial pathway maintenance mechanisms in DPANN archaea.</title>
        <authorList>
            <person name="Castelle C.J."/>
            <person name="Meheust R."/>
            <person name="Jaffe A.L."/>
            <person name="Seitz K."/>
            <person name="Gong X."/>
            <person name="Baker B.J."/>
            <person name="Banfield J.F."/>
        </authorList>
    </citation>
    <scope>NUCLEOTIDE SEQUENCE</scope>
    <source>
        <strain evidence="7">RIFCSPLOWO2_01_FULL_58_19</strain>
    </source>
</reference>
<keyword evidence="2 5" id="KW-0808">Transferase</keyword>
<comment type="catalytic activity">
    <reaction evidence="5">
        <text>a purine D-ribonucleoside + phosphate = a purine nucleobase + alpha-D-ribose 1-phosphate</text>
        <dbReference type="Rhea" id="RHEA:19805"/>
        <dbReference type="ChEBI" id="CHEBI:26386"/>
        <dbReference type="ChEBI" id="CHEBI:43474"/>
        <dbReference type="ChEBI" id="CHEBI:57720"/>
        <dbReference type="ChEBI" id="CHEBI:142355"/>
        <dbReference type="EC" id="2.4.2.1"/>
    </reaction>
</comment>
<dbReference type="InterPro" id="IPR035994">
    <property type="entry name" value="Nucleoside_phosphorylase_sf"/>
</dbReference>
<evidence type="ECO:0000313" key="7">
    <source>
        <dbReference type="EMBL" id="MBS3063676.1"/>
    </source>
</evidence>
<comment type="function">
    <text evidence="5">Purine nucleoside phosphorylase involved in purine salvage.</text>
</comment>
<keyword evidence="1 5" id="KW-0328">Glycosyltransferase</keyword>
<dbReference type="AlphaFoldDB" id="A0A8T4LLL8"/>
<accession>A0A8T4LLL8</accession>
<dbReference type="PANTHER" id="PTHR42679">
    <property type="entry name" value="S-METHYL-5'-THIOADENOSINE PHOSPHORYLASE"/>
    <property type="match status" value="1"/>
</dbReference>
<sequence length="261" mass="29020">MTLIGIIGGSGLYDPELLENKKTVNAKTPYGKPSDKITTGTIQGVKVAFLPRHGAKHTLNPSNIPYRANIWALKKLGCRRILAPCAVGSLQEDVEPGTLVFPDQFIDRTYKRETTFYDKKRVCHISVAEPFCGELRERLVKSAIQQDIPYRRDGTYVCIEGPRFSTKAESRLYRGWGAHLIGMTLCPEAVLAREAELCYAPIAMITDYDTFKEQPVTTEEILSTMKANVEKVKKLLLDAITKIPAEREKCGCGNALKGALI</sequence>
<dbReference type="InterPro" id="IPR010044">
    <property type="entry name" value="MTAP"/>
</dbReference>
<comment type="pathway">
    <text evidence="5">Purine metabolism; purine nucleoside salvage.</text>
</comment>
<dbReference type="GO" id="GO:0017061">
    <property type="term" value="F:S-methyl-5-thioadenosine phosphorylase activity"/>
    <property type="evidence" value="ECO:0007669"/>
    <property type="project" value="InterPro"/>
</dbReference>
<keyword evidence="3 5" id="KW-0660">Purine salvage</keyword>
<feature type="site" description="Important for substrate specificity" evidence="5">
    <location>
        <position position="218"/>
    </location>
</feature>
<evidence type="ECO:0000256" key="5">
    <source>
        <dbReference type="HAMAP-Rule" id="MF_01963"/>
    </source>
</evidence>
<gene>
    <name evidence="7" type="primary">mtnP</name>
    <name evidence="7" type="ORF">J4203_07475</name>
</gene>
<protein>
    <recommendedName>
        <fullName evidence="5">Purine nucleoside phosphorylase</fullName>
        <shortName evidence="5">PNP</shortName>
        <ecNumber evidence="5">2.4.2.1</ecNumber>
    </recommendedName>
</protein>
<comment type="similarity">
    <text evidence="5">Belongs to the PNP/MTAP phosphorylase family. MTAP subfamily.</text>
</comment>
<comment type="subunit">
    <text evidence="4 5">Homohexamer. Dimer of a homotrimer.</text>
</comment>
<feature type="binding site" evidence="5">
    <location>
        <begin position="52"/>
        <end position="53"/>
    </location>
    <ligand>
        <name>phosphate</name>
        <dbReference type="ChEBI" id="CHEBI:43474"/>
    </ligand>
</feature>
<dbReference type="CDD" id="cd09010">
    <property type="entry name" value="MTAP_SsMTAPII_like_MTIP"/>
    <property type="match status" value="1"/>
</dbReference>
<dbReference type="Proteomes" id="UP000678237">
    <property type="component" value="Unassembled WGS sequence"/>
</dbReference>
<organism evidence="7 8">
    <name type="scientific">Candidatus Iainarchaeum sp</name>
    <dbReference type="NCBI Taxonomy" id="3101447"/>
    <lineage>
        <taxon>Archaea</taxon>
        <taxon>Candidatus Iainarchaeota</taxon>
        <taxon>Candidatus Iainarchaeia</taxon>
        <taxon>Candidatus Iainarchaeales</taxon>
        <taxon>Candidatus Iainarchaeaceae</taxon>
        <taxon>Candidatus Iainarchaeum</taxon>
    </lineage>
</organism>
<name>A0A8T4LLL8_9ARCH</name>
<comment type="miscellaneous">
    <text evidence="5">Although this enzyme belongs to the family of MTA phosphorylases based on sequence homology, it lacks several conserved amino acids in the substrate binding pocket that confer specificity towards MTA.</text>
</comment>
<dbReference type="GO" id="GO:0019509">
    <property type="term" value="P:L-methionine salvage from methylthioadenosine"/>
    <property type="evidence" value="ECO:0007669"/>
    <property type="project" value="TreeGrafter"/>
</dbReference>
<evidence type="ECO:0000256" key="3">
    <source>
        <dbReference type="ARBA" id="ARBA00022726"/>
    </source>
</evidence>
<dbReference type="NCBIfam" id="TIGR01694">
    <property type="entry name" value="MTAP"/>
    <property type="match status" value="1"/>
</dbReference>
<proteinExistence type="inferred from homology"/>
<dbReference type="EC" id="2.4.2.1" evidence="5"/>
<dbReference type="GO" id="GO:0006166">
    <property type="term" value="P:purine ribonucleoside salvage"/>
    <property type="evidence" value="ECO:0007669"/>
    <property type="project" value="UniProtKB-UniRule"/>
</dbReference>
<dbReference type="NCBIfam" id="NF006599">
    <property type="entry name" value="PRK09136.1"/>
    <property type="match status" value="1"/>
</dbReference>
<evidence type="ECO:0000256" key="4">
    <source>
        <dbReference type="ARBA" id="ARBA00063054"/>
    </source>
</evidence>
<evidence type="ECO:0000256" key="2">
    <source>
        <dbReference type="ARBA" id="ARBA00022679"/>
    </source>
</evidence>
<dbReference type="InterPro" id="IPR000845">
    <property type="entry name" value="Nucleoside_phosphorylase_d"/>
</dbReference>
<comment type="caution">
    <text evidence="7">The sequence shown here is derived from an EMBL/GenBank/DDBJ whole genome shotgun (WGS) entry which is preliminary data.</text>
</comment>
<dbReference type="SUPFAM" id="SSF53167">
    <property type="entry name" value="Purine and uridine phosphorylases"/>
    <property type="match status" value="1"/>
</dbReference>
<reference evidence="7" key="1">
    <citation type="submission" date="2021-03" db="EMBL/GenBank/DDBJ databases">
        <authorList>
            <person name="Jaffe A."/>
        </authorList>
    </citation>
    <scope>NUCLEOTIDE SEQUENCE</scope>
    <source>
        <strain evidence="7">RIFCSPLOWO2_01_FULL_58_19</strain>
    </source>
</reference>
<comment type="caution">
    <text evidence="5">Lacks conserved residue(s) required for the propagation of feature annotation.</text>
</comment>
<dbReference type="EMBL" id="JAGVWE010000006">
    <property type="protein sequence ID" value="MBS3063676.1"/>
    <property type="molecule type" value="Genomic_DNA"/>
</dbReference>
<evidence type="ECO:0000313" key="8">
    <source>
        <dbReference type="Proteomes" id="UP000678237"/>
    </source>
</evidence>
<feature type="site" description="Important for substrate specificity" evidence="5">
    <location>
        <position position="165"/>
    </location>
</feature>
<feature type="binding site" evidence="5">
    <location>
        <begin position="207"/>
        <end position="209"/>
    </location>
    <ligand>
        <name>substrate</name>
    </ligand>
</feature>
<dbReference type="NCBIfam" id="NF005876">
    <property type="entry name" value="PRK07823.1"/>
    <property type="match status" value="1"/>
</dbReference>
<dbReference type="Gene3D" id="3.40.50.1580">
    <property type="entry name" value="Nucleoside phosphorylase domain"/>
    <property type="match status" value="1"/>
</dbReference>
<dbReference type="PANTHER" id="PTHR42679:SF2">
    <property type="entry name" value="S-METHYL-5'-THIOADENOSINE PHOSPHORYLASE"/>
    <property type="match status" value="1"/>
</dbReference>
<feature type="binding site" evidence="5">
    <location>
        <position position="183"/>
    </location>
    <ligand>
        <name>substrate</name>
    </ligand>
</feature>
<evidence type="ECO:0000256" key="1">
    <source>
        <dbReference type="ARBA" id="ARBA00022676"/>
    </source>
</evidence>
<feature type="domain" description="Nucleoside phosphorylase" evidence="6">
    <location>
        <begin position="4"/>
        <end position="240"/>
    </location>
</feature>
<dbReference type="HAMAP" id="MF_01963">
    <property type="entry name" value="MTAP"/>
    <property type="match status" value="1"/>
</dbReference>
<dbReference type="Pfam" id="PF01048">
    <property type="entry name" value="PNP_UDP_1"/>
    <property type="match status" value="1"/>
</dbReference>
<feature type="binding site" evidence="5">
    <location>
        <position position="10"/>
    </location>
    <ligand>
        <name>phosphate</name>
        <dbReference type="ChEBI" id="CHEBI:43474"/>
    </ligand>
</feature>
<evidence type="ECO:0000259" key="6">
    <source>
        <dbReference type="Pfam" id="PF01048"/>
    </source>
</evidence>